<dbReference type="OrthoDB" id="6510324at2759"/>
<name>A0A834VCL7_SARSC</name>
<dbReference type="AlphaFoldDB" id="A0A834VCL7"/>
<reference evidence="2" key="3">
    <citation type="submission" date="2022-06" db="UniProtKB">
        <authorList>
            <consortium name="EnsemblMetazoa"/>
        </authorList>
    </citation>
    <scope>IDENTIFICATION</scope>
</reference>
<keyword evidence="3" id="KW-1185">Reference proteome</keyword>
<dbReference type="EMBL" id="WVUK01000058">
    <property type="protein sequence ID" value="KAF7491881.1"/>
    <property type="molecule type" value="Genomic_DNA"/>
</dbReference>
<dbReference type="Proteomes" id="UP000070412">
    <property type="component" value="Unassembled WGS sequence"/>
</dbReference>
<evidence type="ECO:0000313" key="2">
    <source>
        <dbReference type="EnsemblMetazoa" id="KAF7491881.1"/>
    </source>
</evidence>
<gene>
    <name evidence="1" type="ORF">SSS_1057</name>
</gene>
<organism evidence="1">
    <name type="scientific">Sarcoptes scabiei</name>
    <name type="common">Itch mite</name>
    <name type="synonym">Acarus scabiei</name>
    <dbReference type="NCBI Taxonomy" id="52283"/>
    <lineage>
        <taxon>Eukaryota</taxon>
        <taxon>Metazoa</taxon>
        <taxon>Ecdysozoa</taxon>
        <taxon>Arthropoda</taxon>
        <taxon>Chelicerata</taxon>
        <taxon>Arachnida</taxon>
        <taxon>Acari</taxon>
        <taxon>Acariformes</taxon>
        <taxon>Sarcoptiformes</taxon>
        <taxon>Astigmata</taxon>
        <taxon>Psoroptidia</taxon>
        <taxon>Sarcoptoidea</taxon>
        <taxon>Sarcoptidae</taxon>
        <taxon>Sarcoptinae</taxon>
        <taxon>Sarcoptes</taxon>
    </lineage>
</organism>
<accession>A0A834VCL7</accession>
<evidence type="ECO:0000313" key="3">
    <source>
        <dbReference type="Proteomes" id="UP000070412"/>
    </source>
</evidence>
<dbReference type="InterPro" id="IPR029058">
    <property type="entry name" value="AB_hydrolase_fold"/>
</dbReference>
<sequence length="189" mass="22023">MPAPLATLSYLRNVFRDNPMMIPFSRQTHMFIANICQNVYIREFAMRLAIDFWFPTTECTYRSNTSISCSGTDGFIKLECGPSFSIIRIGRSSTEHFDFGLRKNLKNMLNQSNRSMMHQESTHDIALFYTSDDWFNKMNSIEMLKSDLKVELMDDYLVPDPSYNHMDLVWAKNAGTLVNKRVLDILSRY</sequence>
<proteinExistence type="predicted"/>
<dbReference type="EnsemblMetazoa" id="SSS_1057s_mrna">
    <property type="protein sequence ID" value="KAF7491881.1"/>
    <property type="gene ID" value="SSS_1057"/>
</dbReference>
<reference evidence="1" key="2">
    <citation type="submission" date="2020-01" db="EMBL/GenBank/DDBJ databases">
        <authorList>
            <person name="Korhonen P.K.K."/>
            <person name="Guangxu M.G."/>
            <person name="Wang T.W."/>
            <person name="Stroehlein A.J.S."/>
            <person name="Young N.D."/>
            <person name="Ang C.-S.A."/>
            <person name="Fernando D.W.F."/>
            <person name="Lu H.L."/>
            <person name="Taylor S.T."/>
            <person name="Ehtesham M.E.M."/>
            <person name="Najaraj S.H.N."/>
            <person name="Harsha G.H.G."/>
            <person name="Madugundu A.M."/>
            <person name="Renuse S.R."/>
            <person name="Holt D.H."/>
            <person name="Pandey A.P."/>
            <person name="Papenfuss A.P."/>
            <person name="Gasser R.B.G."/>
            <person name="Fischer K.F."/>
        </authorList>
    </citation>
    <scope>NUCLEOTIDE SEQUENCE</scope>
    <source>
        <strain evidence="1">SSS_KF_BRIS2020</strain>
    </source>
</reference>
<protein>
    <submittedName>
        <fullName evidence="1 2">Uncharacterized protein</fullName>
    </submittedName>
</protein>
<reference evidence="3" key="1">
    <citation type="journal article" date="2020" name="PLoS Negl. Trop. Dis.">
        <title>High-quality nuclear genome for Sarcoptes scabiei-A critical resource for a neglected parasite.</title>
        <authorList>
            <person name="Korhonen P.K."/>
            <person name="Gasser R.B."/>
            <person name="Ma G."/>
            <person name="Wang T."/>
            <person name="Stroehlein A.J."/>
            <person name="Young N.D."/>
            <person name="Ang C.S."/>
            <person name="Fernando D.D."/>
            <person name="Lu H.C."/>
            <person name="Taylor S."/>
            <person name="Reynolds S.L."/>
            <person name="Mofiz E."/>
            <person name="Najaraj S.H."/>
            <person name="Gowda H."/>
            <person name="Madugundu A."/>
            <person name="Renuse S."/>
            <person name="Holt D."/>
            <person name="Pandey A."/>
            <person name="Papenfuss A.T."/>
            <person name="Fischer K."/>
        </authorList>
    </citation>
    <scope>NUCLEOTIDE SEQUENCE [LARGE SCALE GENOMIC DNA]</scope>
</reference>
<evidence type="ECO:0000313" key="1">
    <source>
        <dbReference type="EMBL" id="KAF7491881.1"/>
    </source>
</evidence>
<dbReference type="Gene3D" id="3.40.50.1820">
    <property type="entry name" value="alpha/beta hydrolase"/>
    <property type="match status" value="1"/>
</dbReference>